<evidence type="ECO:0000313" key="10">
    <source>
        <dbReference type="Proteomes" id="UP000034410"/>
    </source>
</evidence>
<protein>
    <recommendedName>
        <fullName evidence="6">Glycerol-3-phosphate dehydrogenase</fullName>
        <ecNumber evidence="6">1.1.5.3</ecNumber>
    </recommendedName>
</protein>
<dbReference type="InterPro" id="IPR006076">
    <property type="entry name" value="FAD-dep_OxRdtase"/>
</dbReference>
<dbReference type="Gene3D" id="1.10.8.870">
    <property type="entry name" value="Alpha-glycerophosphate oxidase, cap domain"/>
    <property type="match status" value="1"/>
</dbReference>
<reference evidence="9 10" key="1">
    <citation type="journal article" date="2015" name="Genome Announc.">
        <title>Complete Genome Sequence of Sedimenticola thiotaurini Strain SIP-G1, a Polyphosphate- and Polyhydroxyalkanoate-Accumulating Sulfur-Oxidizing Gammaproteobacterium Isolated from Salt Marsh Sediments.</title>
        <authorList>
            <person name="Flood B.E."/>
            <person name="Jones D.S."/>
            <person name="Bailey J.V."/>
        </authorList>
    </citation>
    <scope>NUCLEOTIDE SEQUENCE [LARGE SCALE GENOMIC DNA]</scope>
    <source>
        <strain evidence="9 10">SIP-G1</strain>
    </source>
</reference>
<keyword evidence="5 6" id="KW-0560">Oxidoreductase</keyword>
<dbReference type="PANTHER" id="PTHR11985:SF15">
    <property type="entry name" value="GLYCEROL-3-PHOSPHATE DEHYDROGENASE, MITOCHONDRIAL"/>
    <property type="match status" value="1"/>
</dbReference>
<comment type="cofactor">
    <cofactor evidence="1 6">
        <name>FAD</name>
        <dbReference type="ChEBI" id="CHEBI:57692"/>
    </cofactor>
</comment>
<evidence type="ECO:0000256" key="3">
    <source>
        <dbReference type="ARBA" id="ARBA00022630"/>
    </source>
</evidence>
<dbReference type="InterPro" id="IPR031656">
    <property type="entry name" value="DAO_C"/>
</dbReference>
<dbReference type="InterPro" id="IPR038299">
    <property type="entry name" value="DAO_C_sf"/>
</dbReference>
<dbReference type="GO" id="GO:0009331">
    <property type="term" value="C:glycerol-3-phosphate dehydrogenase (FAD) complex"/>
    <property type="evidence" value="ECO:0007669"/>
    <property type="project" value="UniProtKB-UniRule"/>
</dbReference>
<dbReference type="Pfam" id="PF16901">
    <property type="entry name" value="DAO_C"/>
    <property type="match status" value="1"/>
</dbReference>
<sequence length="503" mass="56175">MPEPQSVTPPFDLLVIGGGINGVGVARDAAGRGLSVCLCEMDDLAGHTSSASTKLIHGGLRYLEQYDFKLVHHALREREVLLASAPHIIHPIRFVLPHNDSLRPEWMIRLGLFLYDHLGGRKRLAGSKHIRFNTHQAGRALKPLFRSGFEYADCRVADARLVVLNALDAAARGAVIKTHTRAEVLVRGTTHWRVTVRNQRDGSASTILARAVVNAAGPWVERVWKGDSVGRHARGIRFVKGSHIVVPRLFEHNDAYIFQHPDGRVLFAIPFESDFTLLGTTEIELSTLPEENRISPEEVAYICQAVSDYFIRPVEPADVVWSFSGVRPLYDDAAGNASRVTRDYNLHLDRDQAPILSVYGGKITTYRRLAEEVLGLLSDCLEIPGPAWTGTSHLPGGDLPDADFDHFLAECATDYSWLPATQLRSYAECYGTRIKLLLADCDSQDRLGIDFGGGLFEREVRYLLEHEFAETAEDIVWRRTKRGLRMSATQIGRLERWLLDRSA</sequence>
<dbReference type="PATRIC" id="fig|1543721.4.peg.927"/>
<dbReference type="PANTHER" id="PTHR11985">
    <property type="entry name" value="GLYCEROL-3-PHOSPHATE DEHYDROGENASE"/>
    <property type="match status" value="1"/>
</dbReference>
<comment type="catalytic activity">
    <reaction evidence="6">
        <text>a quinone + sn-glycerol 3-phosphate = dihydroxyacetone phosphate + a quinol</text>
        <dbReference type="Rhea" id="RHEA:18977"/>
        <dbReference type="ChEBI" id="CHEBI:24646"/>
        <dbReference type="ChEBI" id="CHEBI:57597"/>
        <dbReference type="ChEBI" id="CHEBI:57642"/>
        <dbReference type="ChEBI" id="CHEBI:132124"/>
        <dbReference type="EC" id="1.1.5.3"/>
    </reaction>
</comment>
<dbReference type="EC" id="1.1.5.3" evidence="6"/>
<dbReference type="PROSITE" id="PS00977">
    <property type="entry name" value="FAD_G3PDH_1"/>
    <property type="match status" value="1"/>
</dbReference>
<dbReference type="Gene3D" id="3.50.50.60">
    <property type="entry name" value="FAD/NAD(P)-binding domain"/>
    <property type="match status" value="1"/>
</dbReference>
<dbReference type="GO" id="GO:0046168">
    <property type="term" value="P:glycerol-3-phosphate catabolic process"/>
    <property type="evidence" value="ECO:0007669"/>
    <property type="project" value="TreeGrafter"/>
</dbReference>
<evidence type="ECO:0000259" key="8">
    <source>
        <dbReference type="Pfam" id="PF16901"/>
    </source>
</evidence>
<dbReference type="InterPro" id="IPR036188">
    <property type="entry name" value="FAD/NAD-bd_sf"/>
</dbReference>
<dbReference type="SUPFAM" id="SSF51905">
    <property type="entry name" value="FAD/NAD(P)-binding domain"/>
    <property type="match status" value="1"/>
</dbReference>
<dbReference type="InterPro" id="IPR000447">
    <property type="entry name" value="G3P_DH_FAD-dep"/>
</dbReference>
<dbReference type="RefSeq" id="WP_046858666.1">
    <property type="nucleotide sequence ID" value="NZ_CP011412.1"/>
</dbReference>
<keyword evidence="3 6" id="KW-0285">Flavoprotein</keyword>
<organism evidence="9 10">
    <name type="scientific">Sedimenticola thiotaurini</name>
    <dbReference type="NCBI Taxonomy" id="1543721"/>
    <lineage>
        <taxon>Bacteria</taxon>
        <taxon>Pseudomonadati</taxon>
        <taxon>Pseudomonadota</taxon>
        <taxon>Gammaproteobacteria</taxon>
        <taxon>Chromatiales</taxon>
        <taxon>Sedimenticolaceae</taxon>
        <taxon>Sedimenticola</taxon>
    </lineage>
</organism>
<dbReference type="NCBIfam" id="NF009906">
    <property type="entry name" value="PRK13369.1"/>
    <property type="match status" value="1"/>
</dbReference>
<dbReference type="OrthoDB" id="9766796at2"/>
<proteinExistence type="inferred from homology"/>
<dbReference type="KEGG" id="seds:AAY24_04440"/>
<comment type="similarity">
    <text evidence="2 6">Belongs to the FAD-dependent glycerol-3-phosphate dehydrogenase family.</text>
</comment>
<dbReference type="GO" id="GO:0004368">
    <property type="term" value="F:glycerol-3-phosphate dehydrogenase (quinone) activity"/>
    <property type="evidence" value="ECO:0007669"/>
    <property type="project" value="UniProtKB-EC"/>
</dbReference>
<feature type="domain" description="FAD dependent oxidoreductase" evidence="7">
    <location>
        <begin position="12"/>
        <end position="334"/>
    </location>
</feature>
<dbReference type="AlphaFoldDB" id="A0A0F7JY12"/>
<keyword evidence="4" id="KW-0274">FAD</keyword>
<name>A0A0F7JY12_9GAMM</name>
<evidence type="ECO:0000256" key="2">
    <source>
        <dbReference type="ARBA" id="ARBA00007330"/>
    </source>
</evidence>
<dbReference type="PROSITE" id="PS00978">
    <property type="entry name" value="FAD_G3PDH_2"/>
    <property type="match status" value="1"/>
</dbReference>
<evidence type="ECO:0000256" key="1">
    <source>
        <dbReference type="ARBA" id="ARBA00001974"/>
    </source>
</evidence>
<feature type="domain" description="Alpha-glycerophosphate oxidase C-terminal" evidence="8">
    <location>
        <begin position="389"/>
        <end position="484"/>
    </location>
</feature>
<evidence type="ECO:0000259" key="7">
    <source>
        <dbReference type="Pfam" id="PF01266"/>
    </source>
</evidence>
<gene>
    <name evidence="9" type="ORF">AAY24_04440</name>
</gene>
<dbReference type="PRINTS" id="PR01001">
    <property type="entry name" value="FADG3PDH"/>
</dbReference>
<dbReference type="EMBL" id="CP011412">
    <property type="protein sequence ID" value="AKH19730.1"/>
    <property type="molecule type" value="Genomic_DNA"/>
</dbReference>
<evidence type="ECO:0000256" key="4">
    <source>
        <dbReference type="ARBA" id="ARBA00022827"/>
    </source>
</evidence>
<dbReference type="Proteomes" id="UP000034410">
    <property type="component" value="Chromosome"/>
</dbReference>
<accession>A0A0F7JY12</accession>
<dbReference type="Pfam" id="PF01266">
    <property type="entry name" value="DAO"/>
    <property type="match status" value="1"/>
</dbReference>
<dbReference type="Gene3D" id="6.10.250.1890">
    <property type="match status" value="1"/>
</dbReference>
<keyword evidence="10" id="KW-1185">Reference proteome</keyword>
<evidence type="ECO:0000256" key="5">
    <source>
        <dbReference type="ARBA" id="ARBA00023002"/>
    </source>
</evidence>
<dbReference type="SUPFAM" id="SSF54373">
    <property type="entry name" value="FAD-linked reductases, C-terminal domain"/>
    <property type="match status" value="1"/>
</dbReference>
<evidence type="ECO:0000313" key="9">
    <source>
        <dbReference type="EMBL" id="AKH19730.1"/>
    </source>
</evidence>
<dbReference type="NCBIfam" id="NF008899">
    <property type="entry name" value="PRK12266.1"/>
    <property type="match status" value="1"/>
</dbReference>
<evidence type="ECO:0000256" key="6">
    <source>
        <dbReference type="RuleBase" id="RU361217"/>
    </source>
</evidence>
<dbReference type="Gene3D" id="3.30.9.10">
    <property type="entry name" value="D-Amino Acid Oxidase, subunit A, domain 2"/>
    <property type="match status" value="1"/>
</dbReference>